<sequence>MMFGQRSGKLDRFTLKAVKHLCLYEGEVHHLYLDSHGRPTIGVNFHFHNRNDFAKLELRELRSKRSASRETKLQEYDKISKLPAGYVANFYSSFCTLYIPHTEIQRVLALTLNRLRHELAQHYTDYDNMPQSAQLAILDLAYQLGLAALPSQFPELDQAIAKEQWHKASQLCERKQVSQARNDKTKQLFLRAEQERDSLWYELLQLFRF</sequence>
<keyword evidence="2" id="KW-0081">Bacteriolytic enzyme</keyword>
<dbReference type="InterPro" id="IPR052619">
    <property type="entry name" value="Phage_lysozyme-like"/>
</dbReference>
<evidence type="ECO:0000313" key="4">
    <source>
        <dbReference type="Proteomes" id="UP001595453"/>
    </source>
</evidence>
<dbReference type="InterPro" id="IPR023346">
    <property type="entry name" value="Lysozyme-like_dom_sf"/>
</dbReference>
<evidence type="ECO:0000313" key="3">
    <source>
        <dbReference type="EMBL" id="MFC3033278.1"/>
    </source>
</evidence>
<keyword evidence="4" id="KW-1185">Reference proteome</keyword>
<protein>
    <submittedName>
        <fullName evidence="3">Uncharacterized protein</fullName>
    </submittedName>
</protein>
<dbReference type="RefSeq" id="WP_377124600.1">
    <property type="nucleotide sequence ID" value="NZ_JBHRSD010000018.1"/>
</dbReference>
<accession>A0ABV7CL93</accession>
<name>A0ABV7CL93_9GAMM</name>
<comment type="caution">
    <text evidence="3">The sequence shown here is derived from an EMBL/GenBank/DDBJ whole genome shotgun (WGS) entry which is preliminary data.</text>
</comment>
<dbReference type="InterPro" id="IPR023347">
    <property type="entry name" value="Lysozyme_dom_sf"/>
</dbReference>
<dbReference type="Proteomes" id="UP001595453">
    <property type="component" value="Unassembled WGS sequence"/>
</dbReference>
<evidence type="ECO:0000256" key="2">
    <source>
        <dbReference type="ARBA" id="ARBA00022638"/>
    </source>
</evidence>
<keyword evidence="1" id="KW-0929">Antimicrobial</keyword>
<reference evidence="4" key="1">
    <citation type="journal article" date="2019" name="Int. J. Syst. Evol. Microbiol.">
        <title>The Global Catalogue of Microorganisms (GCM) 10K type strain sequencing project: providing services to taxonomists for standard genome sequencing and annotation.</title>
        <authorList>
            <consortium name="The Broad Institute Genomics Platform"/>
            <consortium name="The Broad Institute Genome Sequencing Center for Infectious Disease"/>
            <person name="Wu L."/>
            <person name="Ma J."/>
        </authorList>
    </citation>
    <scope>NUCLEOTIDE SEQUENCE [LARGE SCALE GENOMIC DNA]</scope>
    <source>
        <strain evidence="4">KCTC 42730</strain>
    </source>
</reference>
<dbReference type="PANTHER" id="PTHR37406">
    <property type="entry name" value="T4-TYPE LYSOZYME 1-RELATED"/>
    <property type="match status" value="1"/>
</dbReference>
<gene>
    <name evidence="3" type="ORF">ACFOEE_12175</name>
</gene>
<evidence type="ECO:0000256" key="1">
    <source>
        <dbReference type="ARBA" id="ARBA00022529"/>
    </source>
</evidence>
<dbReference type="PANTHER" id="PTHR37406:SF1">
    <property type="entry name" value="T4-TYPE LYSOZYME 1-RELATED"/>
    <property type="match status" value="1"/>
</dbReference>
<proteinExistence type="predicted"/>
<organism evidence="3 4">
    <name type="scientific">Pseudoalteromonas fenneropenaei</name>
    <dbReference type="NCBI Taxonomy" id="1737459"/>
    <lineage>
        <taxon>Bacteria</taxon>
        <taxon>Pseudomonadati</taxon>
        <taxon>Pseudomonadota</taxon>
        <taxon>Gammaproteobacteria</taxon>
        <taxon>Alteromonadales</taxon>
        <taxon>Pseudoalteromonadaceae</taxon>
        <taxon>Pseudoalteromonas</taxon>
    </lineage>
</organism>
<dbReference type="EMBL" id="JBHRSD010000018">
    <property type="protein sequence ID" value="MFC3033278.1"/>
    <property type="molecule type" value="Genomic_DNA"/>
</dbReference>
<dbReference type="Gene3D" id="1.10.530.40">
    <property type="match status" value="1"/>
</dbReference>
<dbReference type="SUPFAM" id="SSF53955">
    <property type="entry name" value="Lysozyme-like"/>
    <property type="match status" value="1"/>
</dbReference>